<feature type="transmembrane region" description="Helical" evidence="12">
    <location>
        <begin position="305"/>
        <end position="326"/>
    </location>
</feature>
<dbReference type="GO" id="GO:0005886">
    <property type="term" value="C:plasma membrane"/>
    <property type="evidence" value="ECO:0007669"/>
    <property type="project" value="UniProtKB-SubCell"/>
</dbReference>
<gene>
    <name evidence="15" type="primary">treB</name>
    <name evidence="15" type="ORF">SMONO_v1c04660</name>
</gene>
<evidence type="ECO:0000256" key="12">
    <source>
        <dbReference type="SAM" id="Phobius"/>
    </source>
</evidence>
<dbReference type="InterPro" id="IPR013013">
    <property type="entry name" value="PTS_EIIC_1"/>
</dbReference>
<evidence type="ECO:0000256" key="6">
    <source>
        <dbReference type="ARBA" id="ARBA00022683"/>
    </source>
</evidence>
<dbReference type="PANTHER" id="PTHR30175:SF1">
    <property type="entry name" value="PTS SYSTEM ARBUTIN-, CELLOBIOSE-, AND SALICIN-SPECIFIC EIIBC COMPONENT-RELATED"/>
    <property type="match status" value="1"/>
</dbReference>
<evidence type="ECO:0000259" key="14">
    <source>
        <dbReference type="PROSITE" id="PS51103"/>
    </source>
</evidence>
<dbReference type="AlphaFoldDB" id="A0A2K9LWE5"/>
<feature type="active site" description="Phosphocysteine intermediate; for EIIB activity" evidence="11">
    <location>
        <position position="27"/>
    </location>
</feature>
<feature type="transmembrane region" description="Helical" evidence="12">
    <location>
        <begin position="411"/>
        <end position="438"/>
    </location>
</feature>
<dbReference type="PROSITE" id="PS51098">
    <property type="entry name" value="PTS_EIIB_TYPE_1"/>
    <property type="match status" value="1"/>
</dbReference>
<keyword evidence="6" id="KW-0598">Phosphotransferase system</keyword>
<dbReference type="InterPro" id="IPR001996">
    <property type="entry name" value="PTS_IIB_1"/>
</dbReference>
<dbReference type="SUPFAM" id="SSF55604">
    <property type="entry name" value="Glucose permease domain IIB"/>
    <property type="match status" value="1"/>
</dbReference>
<evidence type="ECO:0000256" key="8">
    <source>
        <dbReference type="ARBA" id="ARBA00022777"/>
    </source>
</evidence>
<dbReference type="GO" id="GO:0009401">
    <property type="term" value="P:phosphoenolpyruvate-dependent sugar phosphotransferase system"/>
    <property type="evidence" value="ECO:0007669"/>
    <property type="project" value="UniProtKB-KW"/>
</dbReference>
<dbReference type="CDD" id="cd00212">
    <property type="entry name" value="PTS_IIB_glc"/>
    <property type="match status" value="1"/>
</dbReference>
<dbReference type="GO" id="GO:0090589">
    <property type="term" value="F:protein-phosphocysteine-trehalose phosphotransferase system transporter activity"/>
    <property type="evidence" value="ECO:0007669"/>
    <property type="project" value="TreeGrafter"/>
</dbReference>
<dbReference type="EMBL" id="CP025543">
    <property type="protein sequence ID" value="AUM62715.1"/>
    <property type="molecule type" value="Genomic_DNA"/>
</dbReference>
<evidence type="ECO:0000313" key="16">
    <source>
        <dbReference type="Proteomes" id="UP000234790"/>
    </source>
</evidence>
<dbReference type="Proteomes" id="UP000234790">
    <property type="component" value="Chromosome"/>
</dbReference>
<dbReference type="PANTHER" id="PTHR30175">
    <property type="entry name" value="PHOSPHOTRANSFERASE SYSTEM TRANSPORT PROTEIN"/>
    <property type="match status" value="1"/>
</dbReference>
<keyword evidence="2" id="KW-0813">Transport</keyword>
<feature type="transmembrane region" description="Helical" evidence="12">
    <location>
        <begin position="157"/>
        <end position="175"/>
    </location>
</feature>
<evidence type="ECO:0000256" key="1">
    <source>
        <dbReference type="ARBA" id="ARBA00004651"/>
    </source>
</evidence>
<keyword evidence="3" id="KW-1003">Cell membrane</keyword>
<feature type="transmembrane region" description="Helical" evidence="12">
    <location>
        <begin position="458"/>
        <end position="480"/>
    </location>
</feature>
<evidence type="ECO:0000256" key="11">
    <source>
        <dbReference type="PROSITE-ProRule" id="PRU00421"/>
    </source>
</evidence>
<dbReference type="InterPro" id="IPR050558">
    <property type="entry name" value="PTS_Sugar-Specific_Components"/>
</dbReference>
<comment type="subcellular location">
    <subcellularLocation>
        <location evidence="1">Cell membrane</location>
        <topology evidence="1">Multi-pass membrane protein</topology>
    </subcellularLocation>
</comment>
<dbReference type="InterPro" id="IPR018113">
    <property type="entry name" value="PTrfase_EIIB_Cys"/>
</dbReference>
<keyword evidence="4" id="KW-0762">Sugar transport</keyword>
<evidence type="ECO:0000256" key="10">
    <source>
        <dbReference type="ARBA" id="ARBA00023136"/>
    </source>
</evidence>
<feature type="domain" description="PTS EIIC type-1" evidence="14">
    <location>
        <begin position="109"/>
        <end position="491"/>
    </location>
</feature>
<feature type="transmembrane region" description="Helical" evidence="12">
    <location>
        <begin position="107"/>
        <end position="128"/>
    </location>
</feature>
<evidence type="ECO:0000256" key="3">
    <source>
        <dbReference type="ARBA" id="ARBA00022475"/>
    </source>
</evidence>
<dbReference type="InterPro" id="IPR003352">
    <property type="entry name" value="PTS_EIIC"/>
</dbReference>
<organism evidence="15 16">
    <name type="scientific">Spiroplasma monobiae MQ-1</name>
    <dbReference type="NCBI Taxonomy" id="1336748"/>
    <lineage>
        <taxon>Bacteria</taxon>
        <taxon>Bacillati</taxon>
        <taxon>Mycoplasmatota</taxon>
        <taxon>Mollicutes</taxon>
        <taxon>Entomoplasmatales</taxon>
        <taxon>Spiroplasmataceae</taxon>
        <taxon>Spiroplasma</taxon>
    </lineage>
</organism>
<dbReference type="Pfam" id="PF00367">
    <property type="entry name" value="PTS_EIIB"/>
    <property type="match status" value="1"/>
</dbReference>
<feature type="domain" description="PTS EIIB type-1" evidence="13">
    <location>
        <begin position="5"/>
        <end position="87"/>
    </location>
</feature>
<keyword evidence="7 12" id="KW-0812">Transmembrane</keyword>
<dbReference type="PROSITE" id="PS51103">
    <property type="entry name" value="PTS_EIIC_TYPE_1"/>
    <property type="match status" value="1"/>
</dbReference>
<protein>
    <submittedName>
        <fullName evidence="15">PTS system trehalose-specific IIBC component</fullName>
    </submittedName>
</protein>
<dbReference type="GO" id="GO:0016301">
    <property type="term" value="F:kinase activity"/>
    <property type="evidence" value="ECO:0007669"/>
    <property type="project" value="UniProtKB-KW"/>
</dbReference>
<keyword evidence="9 12" id="KW-1133">Transmembrane helix</keyword>
<evidence type="ECO:0000313" key="15">
    <source>
        <dbReference type="EMBL" id="AUM62715.1"/>
    </source>
</evidence>
<keyword evidence="8" id="KW-0418">Kinase</keyword>
<sequence>MEFKKEDIENLTNLVGGVENIEKIYNCMTRLRFIVKNKELFKSDEIKKISFVQGVVLSSGEYQVIIGPSVAKLFKVFVIQNNIEIAKDLKDKEVIADLSTKKQRRSFLTFVSQIFSPLLIVLVTIGFWEMLRMPVFLASNSIKEAEWLQQWDDFNKTISRGLTYFVVIGVSWSTFKCMNANPIYGIVVGAALCNPFLTSLSDIQLEPGQTIINAMPGWKIFGDFYFPWKISFEGMVIPMVLVAYIGSLIQQGLQKAKFGNFRMLIEPTIVIVSTILIGIIFIAPIGLLFTSYLSIAFNYLMTHQITKYIFTPIIGALYSPMVIFGIHRTITPILMQDIVKNDGSLILGLLIFSNVSTAVATFAFGLKNKNCKKVRQVAYSNAVSGFVAGVTEPCIYSVGVKYVYPMVGAVIGTYFGCLLYTASGVWTTAAPFGILGIIGFVQKAPEGININTWAGGNFLWGFLSMILTISISFTSTLLLSKIKFFENRTKKILKNEYDFDWKEVGEKVLKLKLELKENINQLIDKTNRKTIKNSKKQNYVKISELNSETKNKIKILKGA</sequence>
<proteinExistence type="predicted"/>
<name>A0A2K9LWE5_SPISQ</name>
<keyword evidence="16" id="KW-1185">Reference proteome</keyword>
<dbReference type="GO" id="GO:0008982">
    <property type="term" value="F:protein-N(PI)-phosphohistidine-sugar phosphotransferase activity"/>
    <property type="evidence" value="ECO:0007669"/>
    <property type="project" value="InterPro"/>
</dbReference>
<evidence type="ECO:0000256" key="5">
    <source>
        <dbReference type="ARBA" id="ARBA00022679"/>
    </source>
</evidence>
<keyword evidence="10 12" id="KW-0472">Membrane</keyword>
<dbReference type="OrthoDB" id="9769191at2"/>
<dbReference type="InterPro" id="IPR036878">
    <property type="entry name" value="Glu_permease_IIB"/>
</dbReference>
<evidence type="ECO:0000259" key="13">
    <source>
        <dbReference type="PROSITE" id="PS51098"/>
    </source>
</evidence>
<dbReference type="PROSITE" id="PS01035">
    <property type="entry name" value="PTS_EIIB_TYPE_1_CYS"/>
    <property type="match status" value="1"/>
</dbReference>
<dbReference type="Pfam" id="PF02378">
    <property type="entry name" value="PTS_EIIC"/>
    <property type="match status" value="1"/>
</dbReference>
<feature type="transmembrane region" description="Helical" evidence="12">
    <location>
        <begin position="269"/>
        <end position="293"/>
    </location>
</feature>
<dbReference type="KEGG" id="smoo:SMONO_v1c04660"/>
<reference evidence="15 16" key="1">
    <citation type="submission" date="2017-12" db="EMBL/GenBank/DDBJ databases">
        <title>Complete genome sequence of Spiroplasma monobiae MQ-1 (ATCC 33825).</title>
        <authorList>
            <person name="Tsai Y.-M."/>
            <person name="Lo W.-S."/>
            <person name="Wu P.-S."/>
            <person name="Cho S.-T."/>
            <person name="Kuo C.-H."/>
        </authorList>
    </citation>
    <scope>NUCLEOTIDE SEQUENCE [LARGE SCALE GENOMIC DNA]</scope>
    <source>
        <strain evidence="15 16">MQ-1</strain>
    </source>
</reference>
<dbReference type="Gene3D" id="3.30.1360.60">
    <property type="entry name" value="Glucose permease domain IIB"/>
    <property type="match status" value="1"/>
</dbReference>
<dbReference type="GO" id="GO:0015771">
    <property type="term" value="P:trehalose transport"/>
    <property type="evidence" value="ECO:0007669"/>
    <property type="project" value="TreeGrafter"/>
</dbReference>
<accession>A0A2K9LWE5</accession>
<evidence type="ECO:0000256" key="4">
    <source>
        <dbReference type="ARBA" id="ARBA00022597"/>
    </source>
</evidence>
<keyword evidence="5" id="KW-0808">Transferase</keyword>
<feature type="transmembrane region" description="Helical" evidence="12">
    <location>
        <begin position="230"/>
        <end position="249"/>
    </location>
</feature>
<evidence type="ECO:0000256" key="7">
    <source>
        <dbReference type="ARBA" id="ARBA00022692"/>
    </source>
</evidence>
<evidence type="ECO:0000256" key="2">
    <source>
        <dbReference type="ARBA" id="ARBA00022448"/>
    </source>
</evidence>
<evidence type="ECO:0000256" key="9">
    <source>
        <dbReference type="ARBA" id="ARBA00022989"/>
    </source>
</evidence>
<dbReference type="RefSeq" id="WP_101780772.1">
    <property type="nucleotide sequence ID" value="NZ_CP025543.1"/>
</dbReference>
<feature type="transmembrane region" description="Helical" evidence="12">
    <location>
        <begin position="346"/>
        <end position="366"/>
    </location>
</feature>